<dbReference type="AlphaFoldDB" id="A0AAP9DQD3"/>
<evidence type="ECO:0000313" key="1">
    <source>
        <dbReference type="EMBL" id="MCY9611184.1"/>
    </source>
</evidence>
<accession>A0AAP9DQD3</accession>
<dbReference type="EMBL" id="CP041405">
    <property type="protein sequence ID" value="QDM42087.1"/>
    <property type="molecule type" value="Genomic_DNA"/>
</dbReference>
<dbReference type="Proteomes" id="UP001209276">
    <property type="component" value="Unassembled WGS sequence"/>
</dbReference>
<sequence length="59" mass="6866">MQEGWVYKVELKVLINDEEIQLKVTKYNFQKAAHSILAGECPYKEDFAEHILNPPYEGP</sequence>
<name>A0AAP9DQD3_PANTH</name>
<reference evidence="1 4" key="2">
    <citation type="submission" date="2022-05" db="EMBL/GenBank/DDBJ databases">
        <title>Genome Sequencing of Bee-Associated Microbes.</title>
        <authorList>
            <person name="Dunlap C."/>
        </authorList>
    </citation>
    <scope>NUCLEOTIDE SEQUENCE [LARGE SCALE GENOMIC DNA]</scope>
    <source>
        <strain evidence="1 4">NRRL B-14613</strain>
    </source>
</reference>
<dbReference type="RefSeq" id="WP_115057785.1">
    <property type="nucleotide sequence ID" value="NZ_CABMNB010000036.1"/>
</dbReference>
<dbReference type="Proteomes" id="UP000315377">
    <property type="component" value="Chromosome"/>
</dbReference>
<protein>
    <submittedName>
        <fullName evidence="2">Uncharacterized protein</fullName>
    </submittedName>
</protein>
<evidence type="ECO:0000313" key="4">
    <source>
        <dbReference type="Proteomes" id="UP001209276"/>
    </source>
</evidence>
<keyword evidence="4" id="KW-1185">Reference proteome</keyword>
<reference evidence="2 3" key="1">
    <citation type="submission" date="2019-07" db="EMBL/GenBank/DDBJ databases">
        <title>Paenibacillus thiaminolyticus NRRL B-4156.</title>
        <authorList>
            <person name="Hehnly C."/>
            <person name="Zhang L."/>
        </authorList>
    </citation>
    <scope>NUCLEOTIDE SEQUENCE [LARGE SCALE GENOMIC DNA]</scope>
    <source>
        <strain evidence="2 3">NRRL B-4156</strain>
    </source>
</reference>
<dbReference type="GeneID" id="77000105"/>
<gene>
    <name evidence="2" type="ORF">FLT43_00105</name>
    <name evidence="1" type="ORF">M5W83_28975</name>
</gene>
<dbReference type="EMBL" id="JAMDMM010000080">
    <property type="protein sequence ID" value="MCY9611184.1"/>
    <property type="molecule type" value="Genomic_DNA"/>
</dbReference>
<proteinExistence type="predicted"/>
<organism evidence="2 3">
    <name type="scientific">Paenibacillus thiaminolyticus</name>
    <name type="common">Bacillus thiaminolyticus</name>
    <dbReference type="NCBI Taxonomy" id="49283"/>
    <lineage>
        <taxon>Bacteria</taxon>
        <taxon>Bacillati</taxon>
        <taxon>Bacillota</taxon>
        <taxon>Bacilli</taxon>
        <taxon>Bacillales</taxon>
        <taxon>Paenibacillaceae</taxon>
        <taxon>Paenibacillus</taxon>
    </lineage>
</organism>
<evidence type="ECO:0000313" key="2">
    <source>
        <dbReference type="EMBL" id="QDM42087.1"/>
    </source>
</evidence>
<evidence type="ECO:0000313" key="3">
    <source>
        <dbReference type="Proteomes" id="UP000315377"/>
    </source>
</evidence>